<dbReference type="EMBL" id="JAUTBF010000001">
    <property type="protein sequence ID" value="MDQ1123521.1"/>
    <property type="molecule type" value="Genomic_DNA"/>
</dbReference>
<sequence length="147" mass="15449">MGAADVFSMGPVYRPADGMRRFLSGTPPVLAMVAMQDTLDLLAAAGIAAVREKSVALTEFALRVADGILHPLGVRLASPRDPAERGGHVTLSHPAMRAVTARLWAGDVIPDYRDPHGLRIGLSPLSTSFAETLAGMRAIAEAVHAEA</sequence>
<keyword evidence="1" id="KW-0662">Pyridine nucleotide biosynthesis</keyword>
<keyword evidence="5" id="KW-1185">Reference proteome</keyword>
<reference evidence="4 5" key="1">
    <citation type="submission" date="2023-07" db="EMBL/GenBank/DDBJ databases">
        <title>Functional and genomic diversity of the sorghum phyllosphere microbiome.</title>
        <authorList>
            <person name="Shade A."/>
        </authorList>
    </citation>
    <scope>NUCLEOTIDE SEQUENCE [LARGE SCALE GENOMIC DNA]</scope>
    <source>
        <strain evidence="4 5">SORGH_AS_1207</strain>
    </source>
</reference>
<dbReference type="PANTHER" id="PTHR14084:SF0">
    <property type="entry name" value="KYNURENINASE"/>
    <property type="match status" value="1"/>
</dbReference>
<evidence type="ECO:0000256" key="2">
    <source>
        <dbReference type="ARBA" id="ARBA00022801"/>
    </source>
</evidence>
<dbReference type="InterPro" id="IPR015424">
    <property type="entry name" value="PyrdxlP-dep_Trfase"/>
</dbReference>
<comment type="caution">
    <text evidence="4">The sequence shown here is derived from an EMBL/GenBank/DDBJ whole genome shotgun (WGS) entry which is preliminary data.</text>
</comment>
<dbReference type="SUPFAM" id="SSF53383">
    <property type="entry name" value="PLP-dependent transferases"/>
    <property type="match status" value="1"/>
</dbReference>
<organism evidence="4 5">
    <name type="scientific">Microbacterium trichothecenolyticum</name>
    <name type="common">Aureobacterium trichothecenolyticum</name>
    <dbReference type="NCBI Taxonomy" id="69370"/>
    <lineage>
        <taxon>Bacteria</taxon>
        <taxon>Bacillati</taxon>
        <taxon>Actinomycetota</taxon>
        <taxon>Actinomycetes</taxon>
        <taxon>Micrococcales</taxon>
        <taxon>Microbacteriaceae</taxon>
        <taxon>Microbacterium</taxon>
    </lineage>
</organism>
<dbReference type="InterPro" id="IPR015422">
    <property type="entry name" value="PyrdxlP-dep_Trfase_small"/>
</dbReference>
<proteinExistence type="predicted"/>
<dbReference type="PANTHER" id="PTHR14084">
    <property type="entry name" value="KYNURENINASE"/>
    <property type="match status" value="1"/>
</dbReference>
<keyword evidence="2" id="KW-0378">Hydrolase</keyword>
<dbReference type="Pfam" id="PF22580">
    <property type="entry name" value="KYNU_C"/>
    <property type="match status" value="1"/>
</dbReference>
<keyword evidence="3" id="KW-0663">Pyridoxal phosphate</keyword>
<dbReference type="Gene3D" id="3.90.1150.10">
    <property type="entry name" value="Aspartate Aminotransferase, domain 1"/>
    <property type="match status" value="1"/>
</dbReference>
<dbReference type="Gene3D" id="3.40.640.10">
    <property type="entry name" value="Type I PLP-dependent aspartate aminotransferase-like (Major domain)"/>
    <property type="match status" value="1"/>
</dbReference>
<dbReference type="InterPro" id="IPR015421">
    <property type="entry name" value="PyrdxlP-dep_Trfase_major"/>
</dbReference>
<dbReference type="InterPro" id="IPR010111">
    <property type="entry name" value="Kynureninase"/>
</dbReference>
<name>A0ABU0TV29_MICTR</name>
<evidence type="ECO:0000313" key="4">
    <source>
        <dbReference type="EMBL" id="MDQ1123521.1"/>
    </source>
</evidence>
<evidence type="ECO:0000313" key="5">
    <source>
        <dbReference type="Proteomes" id="UP001226691"/>
    </source>
</evidence>
<accession>A0ABU0TV29</accession>
<evidence type="ECO:0000256" key="3">
    <source>
        <dbReference type="ARBA" id="ARBA00022898"/>
    </source>
</evidence>
<evidence type="ECO:0000256" key="1">
    <source>
        <dbReference type="ARBA" id="ARBA00022642"/>
    </source>
</evidence>
<gene>
    <name evidence="4" type="ORF">QE412_002094</name>
</gene>
<dbReference type="Proteomes" id="UP001226691">
    <property type="component" value="Unassembled WGS sequence"/>
</dbReference>
<protein>
    <submittedName>
        <fullName evidence="4">Kynureninase</fullName>
    </submittedName>
</protein>